<dbReference type="Pfam" id="PF14023">
    <property type="entry name" value="Bestrophin-like"/>
    <property type="match status" value="1"/>
</dbReference>
<proteinExistence type="predicted"/>
<dbReference type="InterPro" id="IPR025333">
    <property type="entry name" value="DUF4239"/>
</dbReference>
<name>A0ABV7KK42_9HYPH</name>
<feature type="transmembrane region" description="Helical" evidence="1">
    <location>
        <begin position="46"/>
        <end position="66"/>
    </location>
</feature>
<protein>
    <recommendedName>
        <fullName evidence="4">DUF4239 domain-containing protein</fullName>
    </recommendedName>
</protein>
<keyword evidence="1" id="KW-0472">Membrane</keyword>
<reference evidence="3" key="1">
    <citation type="journal article" date="2019" name="Int. J. Syst. Evol. Microbiol.">
        <title>The Global Catalogue of Microorganisms (GCM) 10K type strain sequencing project: providing services to taxonomists for standard genome sequencing and annotation.</title>
        <authorList>
            <consortium name="The Broad Institute Genomics Platform"/>
            <consortium name="The Broad Institute Genome Sequencing Center for Infectious Disease"/>
            <person name="Wu L."/>
            <person name="Ma J."/>
        </authorList>
    </citation>
    <scope>NUCLEOTIDE SEQUENCE [LARGE SCALE GENOMIC DNA]</scope>
    <source>
        <strain evidence="3">KCTC 52165</strain>
    </source>
</reference>
<evidence type="ECO:0000313" key="3">
    <source>
        <dbReference type="Proteomes" id="UP001595583"/>
    </source>
</evidence>
<feature type="transmembrane region" description="Helical" evidence="1">
    <location>
        <begin position="215"/>
        <end position="233"/>
    </location>
</feature>
<dbReference type="Proteomes" id="UP001595583">
    <property type="component" value="Unassembled WGS sequence"/>
</dbReference>
<feature type="transmembrane region" description="Helical" evidence="1">
    <location>
        <begin position="186"/>
        <end position="203"/>
    </location>
</feature>
<comment type="caution">
    <text evidence="2">The sequence shown here is derived from an EMBL/GenBank/DDBJ whole genome shotgun (WGS) entry which is preliminary data.</text>
</comment>
<sequence length="250" mass="26931">MQAILTQTTPMLMLTVVGFCLLSLGGSFMVLGLWRRIFHGSVGQVPTPAFLGIVATAWALSLGFAASDVWTLAARADHAISAERSSAKRLLGISEKRALDLSALHAAVTDYAKLVQTVEWEGMLAHGPDTRVEEAVQKIRLGLLEMVDRGIAAPLVNKAVQDFDELQDARNDRLAISESAVDETKWYLVLCLTVMAMVTIAVVHADTPKAARNALFIFTVVVGACLWIMAINANPYAGMPVNLIASLSRA</sequence>
<organism evidence="2 3">
    <name type="scientific">Aquamicrobium soli</name>
    <dbReference type="NCBI Taxonomy" id="1811518"/>
    <lineage>
        <taxon>Bacteria</taxon>
        <taxon>Pseudomonadati</taxon>
        <taxon>Pseudomonadota</taxon>
        <taxon>Alphaproteobacteria</taxon>
        <taxon>Hyphomicrobiales</taxon>
        <taxon>Phyllobacteriaceae</taxon>
        <taxon>Aquamicrobium</taxon>
    </lineage>
</organism>
<dbReference type="RefSeq" id="WP_378223395.1">
    <property type="nucleotide sequence ID" value="NZ_JBHRTK010000022.1"/>
</dbReference>
<evidence type="ECO:0000256" key="1">
    <source>
        <dbReference type="SAM" id="Phobius"/>
    </source>
</evidence>
<gene>
    <name evidence="2" type="ORF">ACFOHJ_18930</name>
</gene>
<keyword evidence="1" id="KW-1133">Transmembrane helix</keyword>
<keyword evidence="1" id="KW-0812">Transmembrane</keyword>
<dbReference type="EMBL" id="JBHRTK010000022">
    <property type="protein sequence ID" value="MFC3208302.1"/>
    <property type="molecule type" value="Genomic_DNA"/>
</dbReference>
<evidence type="ECO:0000313" key="2">
    <source>
        <dbReference type="EMBL" id="MFC3208302.1"/>
    </source>
</evidence>
<evidence type="ECO:0008006" key="4">
    <source>
        <dbReference type="Google" id="ProtNLM"/>
    </source>
</evidence>
<keyword evidence="3" id="KW-1185">Reference proteome</keyword>
<feature type="transmembrane region" description="Helical" evidence="1">
    <location>
        <begin position="12"/>
        <end position="34"/>
    </location>
</feature>
<accession>A0ABV7KK42</accession>